<dbReference type="Proteomes" id="UP000676336">
    <property type="component" value="Unassembled WGS sequence"/>
</dbReference>
<accession>A0A8S2QZI9</accession>
<protein>
    <submittedName>
        <fullName evidence="2">Uncharacterized protein</fullName>
    </submittedName>
</protein>
<proteinExistence type="predicted"/>
<feature type="non-terminal residue" evidence="2">
    <location>
        <position position="52"/>
    </location>
</feature>
<dbReference type="EMBL" id="CAJOBI010009266">
    <property type="protein sequence ID" value="CAF4133981.1"/>
    <property type="molecule type" value="Genomic_DNA"/>
</dbReference>
<gene>
    <name evidence="2" type="ORF">SMN809_LOCUS18907</name>
</gene>
<sequence length="52" mass="5790">MESNLNSNNKRSANDGNDDNQDNNNNVKRTRSNKVDLRFLLASRDAGAVIGR</sequence>
<dbReference type="AlphaFoldDB" id="A0A8S2QZI9"/>
<feature type="region of interest" description="Disordered" evidence="1">
    <location>
        <begin position="1"/>
        <end position="36"/>
    </location>
</feature>
<comment type="caution">
    <text evidence="2">The sequence shown here is derived from an EMBL/GenBank/DDBJ whole genome shotgun (WGS) entry which is preliminary data.</text>
</comment>
<feature type="compositionally biased region" description="Polar residues" evidence="1">
    <location>
        <begin position="1"/>
        <end position="11"/>
    </location>
</feature>
<evidence type="ECO:0000313" key="3">
    <source>
        <dbReference type="Proteomes" id="UP000676336"/>
    </source>
</evidence>
<name>A0A8S2QZI9_9BILA</name>
<evidence type="ECO:0000256" key="1">
    <source>
        <dbReference type="SAM" id="MobiDB-lite"/>
    </source>
</evidence>
<organism evidence="2 3">
    <name type="scientific">Rotaria magnacalcarata</name>
    <dbReference type="NCBI Taxonomy" id="392030"/>
    <lineage>
        <taxon>Eukaryota</taxon>
        <taxon>Metazoa</taxon>
        <taxon>Spiralia</taxon>
        <taxon>Gnathifera</taxon>
        <taxon>Rotifera</taxon>
        <taxon>Eurotatoria</taxon>
        <taxon>Bdelloidea</taxon>
        <taxon>Philodinida</taxon>
        <taxon>Philodinidae</taxon>
        <taxon>Rotaria</taxon>
    </lineage>
</organism>
<evidence type="ECO:0000313" key="2">
    <source>
        <dbReference type="EMBL" id="CAF4133981.1"/>
    </source>
</evidence>
<reference evidence="2" key="1">
    <citation type="submission" date="2021-02" db="EMBL/GenBank/DDBJ databases">
        <authorList>
            <person name="Nowell W R."/>
        </authorList>
    </citation>
    <scope>NUCLEOTIDE SEQUENCE</scope>
</reference>